<proteinExistence type="predicted"/>
<evidence type="ECO:0000313" key="3">
    <source>
        <dbReference type="Proteomes" id="UP001623661"/>
    </source>
</evidence>
<gene>
    <name evidence="2" type="ORF">ACJDUH_13960</name>
</gene>
<dbReference type="InterPro" id="IPR025377">
    <property type="entry name" value="DUF4367"/>
</dbReference>
<feature type="domain" description="DUF4367" evidence="1">
    <location>
        <begin position="71"/>
        <end position="176"/>
    </location>
</feature>
<dbReference type="RefSeq" id="WP_406765826.1">
    <property type="nucleotide sequence ID" value="NZ_JBJHZY010000003.1"/>
</dbReference>
<dbReference type="EMBL" id="JBJHZY010000003">
    <property type="protein sequence ID" value="MFL0269196.1"/>
    <property type="molecule type" value="Genomic_DNA"/>
</dbReference>
<protein>
    <submittedName>
        <fullName evidence="2">DUF4367 domain-containing protein</fullName>
    </submittedName>
</protein>
<reference evidence="2 3" key="1">
    <citation type="submission" date="2024-11" db="EMBL/GenBank/DDBJ databases">
        <authorList>
            <person name="Heng Y.C."/>
            <person name="Lim A.C.H."/>
            <person name="Lee J.K.Y."/>
            <person name="Kittelmann S."/>
        </authorList>
    </citation>
    <scope>NUCLEOTIDE SEQUENCE [LARGE SCALE GENOMIC DNA]</scope>
    <source>
        <strain evidence="2 3">WILCCON 0202</strain>
    </source>
</reference>
<evidence type="ECO:0000259" key="1">
    <source>
        <dbReference type="Pfam" id="PF14285"/>
    </source>
</evidence>
<keyword evidence="3" id="KW-1185">Reference proteome</keyword>
<dbReference type="Pfam" id="PF14285">
    <property type="entry name" value="DUF4367"/>
    <property type="match status" value="1"/>
</dbReference>
<evidence type="ECO:0000313" key="2">
    <source>
        <dbReference type="EMBL" id="MFL0269196.1"/>
    </source>
</evidence>
<comment type="caution">
    <text evidence="2">The sequence shown here is derived from an EMBL/GenBank/DDBJ whole genome shotgun (WGS) entry which is preliminary data.</text>
</comment>
<accession>A0ABW8TU37</accession>
<sequence length="177" mass="19140">MKNFIISFICVAIIISVGVYTYDVKNIKASASLNSSSTKPNKELSSKQIPNPMKEYSTLDEARKAAGFNFVIPTVLPDGYQMNGIKVINGSMAEVTYKKGDLKIIYRTVAGNSDISGDYNAYDVVKTITAGNTKVVIKGKSDGINLATWTKEGVSFSLSFAEAVNEKAVSTMVESIK</sequence>
<organism evidence="2 3">
    <name type="scientific">Candidatus Clostridium radicumherbarum</name>
    <dbReference type="NCBI Taxonomy" id="3381662"/>
    <lineage>
        <taxon>Bacteria</taxon>
        <taxon>Bacillati</taxon>
        <taxon>Bacillota</taxon>
        <taxon>Clostridia</taxon>
        <taxon>Eubacteriales</taxon>
        <taxon>Clostridiaceae</taxon>
        <taxon>Clostridium</taxon>
    </lineage>
</organism>
<name>A0ABW8TU37_9CLOT</name>
<dbReference type="Proteomes" id="UP001623661">
    <property type="component" value="Unassembled WGS sequence"/>
</dbReference>